<dbReference type="PROSITE" id="PS51910">
    <property type="entry name" value="GH18_2"/>
    <property type="match status" value="1"/>
</dbReference>
<feature type="compositionally biased region" description="Low complexity" evidence="3">
    <location>
        <begin position="235"/>
        <end position="260"/>
    </location>
</feature>
<proteinExistence type="inferred from homology"/>
<evidence type="ECO:0000256" key="4">
    <source>
        <dbReference type="SAM" id="SignalP"/>
    </source>
</evidence>
<dbReference type="PANTHER" id="PTHR11177">
    <property type="entry name" value="CHITINASE"/>
    <property type="match status" value="1"/>
</dbReference>
<evidence type="ECO:0000256" key="1">
    <source>
        <dbReference type="ARBA" id="ARBA00009121"/>
    </source>
</evidence>
<feature type="domain" description="GH18" evidence="6">
    <location>
        <begin position="31"/>
        <end position="479"/>
    </location>
</feature>
<dbReference type="InterPro" id="IPR002557">
    <property type="entry name" value="Chitin-bd_dom"/>
</dbReference>
<feature type="compositionally biased region" description="Polar residues" evidence="3">
    <location>
        <begin position="2447"/>
        <end position="2457"/>
    </location>
</feature>
<evidence type="ECO:0000259" key="6">
    <source>
        <dbReference type="PROSITE" id="PS51910"/>
    </source>
</evidence>
<name>A0AAN8SBD1_POLSC</name>
<dbReference type="Pfam" id="PF00704">
    <property type="entry name" value="Glyco_hydro_18"/>
    <property type="match status" value="2"/>
</dbReference>
<dbReference type="SUPFAM" id="SSF54556">
    <property type="entry name" value="Chitinase insertion domain"/>
    <property type="match status" value="1"/>
</dbReference>
<evidence type="ECO:0000313" key="7">
    <source>
        <dbReference type="EMBL" id="KAK6643322.1"/>
    </source>
</evidence>
<dbReference type="Proteomes" id="UP001372834">
    <property type="component" value="Unassembled WGS sequence"/>
</dbReference>
<evidence type="ECO:0000256" key="2">
    <source>
        <dbReference type="ARBA" id="ARBA00022669"/>
    </source>
</evidence>
<dbReference type="InterPro" id="IPR036508">
    <property type="entry name" value="Chitin-bd_dom_sf"/>
</dbReference>
<sequence>MLSLKIVIIGLLSAISTSVSGSKCSQGSDSPHLFCYYKGKTPLEDIDVSNCTHLVFKHAVTKDGDNKLHVTEDAKESLSLVKEAKSDLVTIFTLKLGKNESSIILESESKRNILTKEILTVLQETKFDGVELNIKFTTESNASKDSYAAFVKTLSKSLDSLHRRSKRNGYNVFETQEDDVTTAAYTTQSPKTGTKKTQSIRQKSETSEEEAKEDEEEKEEAPKSEEQTTEDASQEETTTAEATSGEITETAESAEMTESYESTESEETEECDKKFWLVVRLPVKLDIVGKKFDLKTLSKYADILSVPTHKIINENEKDKIYHPSRLMGLSDVYNTDSILDFLLGMGAIKSKIVISIPASVLKFQLKDSEKNTPGSLSVGKPQTLTQAELCSLFKKKNWTLERDEDLTAPYAYSGDTWLAFEDEISVNIKGKYILLRELAGGAISPIDSDVNEEDCTKRPGNGGYLTGYLRSNFDDLGRKPRGLVLDSLQEDIHERAYSSIEAGVKLSEYRIVRVVDHSGAVHVIRRNTKTEFECSRQGYFTHPLGCNKFYRCVKFDQYSDDFTVFEYDCPTGLAFDERWEVCVWPGSLPNGSPCTGSSEIAPVPRSHYKCPSQEGKSMSCGRQGYYGDPENCRWFFACLDHARDGVTPLTAYEFRCPFGLVFNEQKLACDWPWIVGSCGNGGGSGYYGSSSGIHTTTFLNGGNLEASYGQYGGNAEEASFGSFGRGFGTVLKGVGSGGVEHKASGQGAATGYISSPFDGSHNNRGAFASYPDYEISGGRSHNKGGVVLHEVVNAAGLSNDGLQYGGPTGFQQNYDSNGAGINGVYGDRTTGARKLIPISNPTNVDFVPTSLPSSTPFVVRVPYVPEGDKISGHSSVEASHESDAGLTSTGNVYINKNNDNSGYSKVQYSTSLQGSGSPSGSGYLSGVQQFGSQSSDKGDSYNQHLGNSHVQFSSGVQTSANGGEQTSSIFGKQGEYVNGGQISQVHVTSNLGGSGTAFLGSDAGHQASGSFGGHKSLFGSGGSTSNTQVNSVNSQGADYYNGHKYSTQGTTQSDGGLHAVYSNGQQFSTSQSHESGDVFGGFFNGGSVGGDNLKSTTHGFTATGSTISSVTPATVVKSTFPTFSTGHSVTPAVVTLSSPVNSFTVSSTTPIPQLKSEEHSGFGGISTSGEFGNTQPSGLSDISLGTHTTAFGSVNQHKSQPAPTLSPAVVNFKHVTSGSDGEFTTGPGGHTGPGIVGGGVGVQQPISSFGHTSNVKDFSEQTNTGGSLGFGLSNVHYGASGTGAGEEVGSFKQTEVNTHNFGVQHVTGNPTQKPFFNTFGQENLHVHTQTGNVNQPVAPVVPVVTPTPQTNTFHFQTFGSEEKVTYNQPGTFYNVPPTSADVTLTSSGGSSVVTNSVGGQFSSDLGTTKPVGNAFRPLQGNQYSGIKYTSFSSPGSFDEEKFNSAVSFVQPGTTYNSPGIQSAIGHGSVSNSFSKYNADSISNKNTYATSQPGFVTQATYSKPTNLKSSIHISSPRPFGFDNSFSFKQTSNSVGQQQSEKNEHAMEISIEKQPIVKVSGIEPVDYDYESSSSGSQGSIPSGFDQISFKSTLQQPKLPTTYSTALPTVSVTTAATPVTYSKTTVASTPRPLNTNFLTKTTTSFVTPVPVTPTGYSSGLGVSHVTTTSEEKHSTPGNFNQATGFGASFGGISDAPASGERHHFSSGSFINSFDGFSAPSGVFNQDTKSVPTPSTAFGGDLGSAFGFSSGAKGQFASTGDLNIKQVSSSGFETSQGGVTKVPLGLDVSSVGYESNINQGSVLATGFGKAFGDGSQIQNEKPSSSGSYDINQQAISSTGFEGSFGSVGHVTVAPGDKHVLTDTFNRNQGSTRFSGSIGGVSFTTTKPLPVPVSSVEVSVGTTASSPTGDDHISFITPNDHVSFITGNDQVKSFTPAGKVSFSAGTIGQQSHVSSKETYTTPGNLLLKDADKVNIQQIVEVTPKPVTYQETFPITGQKNVIIQSPEFVNAQDYPQGTDYGTDDLSYDVQSQSGSFGQREGLKLQHNSGVAGANVFDGEVPKEVKIFGSNQYFHDAKTSGHSTTTHRPAGQQTTASDFQTQDHQSPINKFNIDVENAKFFGRGSSPLPISGTTKQPFAPSPTSVSFVPVVSDVQENEALSNVDYHTPGSFRSYLAYDGTQNLTNGLVHTSYGNDQVLSINPNIKIASPPDEYILSGQYDGSYQSGFGQTGSGYASGVGNQGDLLGKVSYKMTMSEEEKSKLSHRDEMEQLLDKYSSSFGKVVNNEIYKAKLANAYARGRTYNGASGALTQSSHQSGQYNSEKTRERSRGRQYHGELTSDIPATNKYEEYEIEKVNGFGSGSSRTSQDLRNLKSDGRGKSVVVVSQTSDANPILVGKLAGQCSCQSNLLELNQKGRKGTVRVKVRKYKHKPSTESTTATSTEGYGSDGIGGQDLISSTVGYDNTPSSIYPSSDYPSSQSNDVVVITPKGYQNEDTNISTKKSQYRGRARFLSQSSNFGDSGSDSFLSPVLASQLDGHNQIDEEPSKGHAGAAYDRYGPGGWRSFDETLQGSIDCKRPGLFRHPKYCNKFYACNWDPWEEKFTLHVFNCPIKLTYDSSISACNWPVGGPACANDNLLV</sequence>
<protein>
    <recommendedName>
        <fullName evidence="9">Chitinase</fullName>
    </recommendedName>
</protein>
<feature type="domain" description="Chitin-binding type-2" evidence="5">
    <location>
        <begin position="617"/>
        <end position="680"/>
    </location>
</feature>
<dbReference type="PROSITE" id="PS50940">
    <property type="entry name" value="CHIT_BIND_II"/>
    <property type="match status" value="3"/>
</dbReference>
<feature type="region of interest" description="Disordered" evidence="3">
    <location>
        <begin position="2351"/>
        <end position="2371"/>
    </location>
</feature>
<dbReference type="EMBL" id="JAWJWE010000002">
    <property type="protein sequence ID" value="KAK6643322.1"/>
    <property type="molecule type" value="Genomic_DNA"/>
</dbReference>
<dbReference type="SMART" id="SM00636">
    <property type="entry name" value="Glyco_18"/>
    <property type="match status" value="1"/>
</dbReference>
<dbReference type="InterPro" id="IPR029070">
    <property type="entry name" value="Chitinase_insertion_sf"/>
</dbReference>
<dbReference type="GO" id="GO:0004568">
    <property type="term" value="F:chitinase activity"/>
    <property type="evidence" value="ECO:0007669"/>
    <property type="project" value="TreeGrafter"/>
</dbReference>
<comment type="caution">
    <text evidence="7">The sequence shown here is derived from an EMBL/GenBank/DDBJ whole genome shotgun (WGS) entry which is preliminary data.</text>
</comment>
<feature type="region of interest" description="Disordered" evidence="3">
    <location>
        <begin position="181"/>
        <end position="267"/>
    </location>
</feature>
<dbReference type="InterPro" id="IPR050314">
    <property type="entry name" value="Glycosyl_Hydrlase_18"/>
</dbReference>
<keyword evidence="2" id="KW-0147">Chitin-binding</keyword>
<feature type="compositionally biased region" description="Polar residues" evidence="3">
    <location>
        <begin position="2073"/>
        <end position="2096"/>
    </location>
</feature>
<feature type="compositionally biased region" description="Low complexity" evidence="3">
    <location>
        <begin position="2426"/>
        <end position="2435"/>
    </location>
</feature>
<keyword evidence="4" id="KW-0732">Signal</keyword>
<feature type="region of interest" description="Disordered" evidence="3">
    <location>
        <begin position="905"/>
        <end position="947"/>
    </location>
</feature>
<feature type="domain" description="Chitin-binding type-2" evidence="5">
    <location>
        <begin position="2564"/>
        <end position="2625"/>
    </location>
</feature>
<dbReference type="PANTHER" id="PTHR11177:SF235">
    <property type="entry name" value="CHITINASE-LIKE PROTEIN IDGF1-RELATED"/>
    <property type="match status" value="1"/>
</dbReference>
<feature type="compositionally biased region" description="Low complexity" evidence="3">
    <location>
        <begin position="908"/>
        <end position="926"/>
    </location>
</feature>
<dbReference type="Pfam" id="PF01607">
    <property type="entry name" value="CBM_14"/>
    <property type="match status" value="3"/>
</dbReference>
<feature type="compositionally biased region" description="Polar residues" evidence="3">
    <location>
        <begin position="2301"/>
        <end position="2314"/>
    </location>
</feature>
<evidence type="ECO:0000313" key="8">
    <source>
        <dbReference type="Proteomes" id="UP001372834"/>
    </source>
</evidence>
<feature type="chain" id="PRO_5042868320" description="Chitinase" evidence="4">
    <location>
        <begin position="22"/>
        <end position="2630"/>
    </location>
</feature>
<dbReference type="Gene3D" id="3.20.20.80">
    <property type="entry name" value="Glycosidases"/>
    <property type="match status" value="2"/>
</dbReference>
<comment type="similarity">
    <text evidence="1">Belongs to the glycosyl hydrolase 18 family. Chitinase class II subfamily.</text>
</comment>
<feature type="region of interest" description="Disordered" evidence="3">
    <location>
        <begin position="2299"/>
        <end position="2337"/>
    </location>
</feature>
<reference evidence="7 8" key="1">
    <citation type="submission" date="2023-10" db="EMBL/GenBank/DDBJ databases">
        <title>Genomes of two closely related lineages of the louse Polyplax serrata with different host specificities.</title>
        <authorList>
            <person name="Martinu J."/>
            <person name="Tarabai H."/>
            <person name="Stefka J."/>
            <person name="Hypsa V."/>
        </authorList>
    </citation>
    <scope>NUCLEOTIDE SEQUENCE [LARGE SCALE GENOMIC DNA]</scope>
    <source>
        <strain evidence="7">HR10_N</strain>
    </source>
</reference>
<feature type="region of interest" description="Disordered" evidence="3">
    <location>
        <begin position="2071"/>
        <end position="2096"/>
    </location>
</feature>
<evidence type="ECO:0000256" key="3">
    <source>
        <dbReference type="SAM" id="MobiDB-lite"/>
    </source>
</evidence>
<evidence type="ECO:0000259" key="5">
    <source>
        <dbReference type="PROSITE" id="PS50940"/>
    </source>
</evidence>
<evidence type="ECO:0008006" key="9">
    <source>
        <dbReference type="Google" id="ProtNLM"/>
    </source>
</evidence>
<dbReference type="SUPFAM" id="SSF57625">
    <property type="entry name" value="Invertebrate chitin-binding proteins"/>
    <property type="match status" value="3"/>
</dbReference>
<gene>
    <name evidence="7" type="ORF">RUM43_004827</name>
</gene>
<organism evidence="7 8">
    <name type="scientific">Polyplax serrata</name>
    <name type="common">Common mouse louse</name>
    <dbReference type="NCBI Taxonomy" id="468196"/>
    <lineage>
        <taxon>Eukaryota</taxon>
        <taxon>Metazoa</taxon>
        <taxon>Ecdysozoa</taxon>
        <taxon>Arthropoda</taxon>
        <taxon>Hexapoda</taxon>
        <taxon>Insecta</taxon>
        <taxon>Pterygota</taxon>
        <taxon>Neoptera</taxon>
        <taxon>Paraneoptera</taxon>
        <taxon>Psocodea</taxon>
        <taxon>Troctomorpha</taxon>
        <taxon>Phthiraptera</taxon>
        <taxon>Anoplura</taxon>
        <taxon>Polyplacidae</taxon>
        <taxon>Polyplax</taxon>
    </lineage>
</organism>
<feature type="signal peptide" evidence="4">
    <location>
        <begin position="1"/>
        <end position="21"/>
    </location>
</feature>
<accession>A0AAN8SBD1</accession>
<dbReference type="InterPro" id="IPR001223">
    <property type="entry name" value="Glyco_hydro18_cat"/>
</dbReference>
<dbReference type="GO" id="GO:0008061">
    <property type="term" value="F:chitin binding"/>
    <property type="evidence" value="ECO:0007669"/>
    <property type="project" value="UniProtKB-KW"/>
</dbReference>
<dbReference type="InterPro" id="IPR017853">
    <property type="entry name" value="GH"/>
</dbReference>
<dbReference type="SMART" id="SM00494">
    <property type="entry name" value="ChtBD2"/>
    <property type="match status" value="3"/>
</dbReference>
<dbReference type="GO" id="GO:0006032">
    <property type="term" value="P:chitin catabolic process"/>
    <property type="evidence" value="ECO:0007669"/>
    <property type="project" value="TreeGrafter"/>
</dbReference>
<dbReference type="GO" id="GO:0005975">
    <property type="term" value="P:carbohydrate metabolic process"/>
    <property type="evidence" value="ECO:0007669"/>
    <property type="project" value="InterPro"/>
</dbReference>
<feature type="compositionally biased region" description="Polar residues" evidence="3">
    <location>
        <begin position="927"/>
        <end position="947"/>
    </location>
</feature>
<dbReference type="SUPFAM" id="SSF51445">
    <property type="entry name" value="(Trans)glycosidases"/>
    <property type="match status" value="2"/>
</dbReference>
<dbReference type="GO" id="GO:0005576">
    <property type="term" value="C:extracellular region"/>
    <property type="evidence" value="ECO:0007669"/>
    <property type="project" value="InterPro"/>
</dbReference>
<feature type="compositionally biased region" description="Acidic residues" evidence="3">
    <location>
        <begin position="207"/>
        <end position="219"/>
    </location>
</feature>
<dbReference type="InterPro" id="IPR011583">
    <property type="entry name" value="Chitinase_II/V-like_cat"/>
</dbReference>
<feature type="domain" description="Chitin-binding type-2" evidence="5">
    <location>
        <begin position="531"/>
        <end position="596"/>
    </location>
</feature>
<dbReference type="Gene3D" id="3.10.50.10">
    <property type="match status" value="1"/>
</dbReference>
<feature type="compositionally biased region" description="Low complexity" evidence="3">
    <location>
        <begin position="2458"/>
        <end position="2471"/>
    </location>
</feature>
<feature type="region of interest" description="Disordered" evidence="3">
    <location>
        <begin position="2418"/>
        <end position="2471"/>
    </location>
</feature>
<feature type="compositionally biased region" description="Polar residues" evidence="3">
    <location>
        <begin position="183"/>
        <end position="201"/>
    </location>
</feature>
<dbReference type="Gene3D" id="2.170.140.10">
    <property type="entry name" value="Chitin binding domain"/>
    <property type="match status" value="3"/>
</dbReference>
<feature type="region of interest" description="Disordered" evidence="3">
    <location>
        <begin position="870"/>
        <end position="893"/>
    </location>
</feature>